<sequence length="141" mass="15053">MSEFYKYFKENMDALGLAAPETLFANATTALATATTLATQIDKFGKGVTVMEVIGAGTRLEKLAVVGACSAAYYAGAVVGSIAVALGRTLAGGTSLADVLLTASRNNLDRDWLRTCIHMHPGIYKTDHPGRMLPQHWQYTA</sequence>
<name>A0ABR7B9D6_9PSED</name>
<proteinExistence type="predicted"/>
<evidence type="ECO:0000313" key="2">
    <source>
        <dbReference type="Proteomes" id="UP000651852"/>
    </source>
</evidence>
<reference evidence="1 2" key="1">
    <citation type="submission" date="2020-08" db="EMBL/GenBank/DDBJ databases">
        <title>Putative novel bacterial strains isolated from necrotic wheat leaf tissues caused by Xanthomonas translucens.</title>
        <authorList>
            <person name="Tambong J.T."/>
        </authorList>
    </citation>
    <scope>NUCLEOTIDE SEQUENCE [LARGE SCALE GENOMIC DNA]</scope>
    <source>
        <strain evidence="1 2">DOAB 1069</strain>
    </source>
</reference>
<dbReference type="Proteomes" id="UP000651852">
    <property type="component" value="Unassembled WGS sequence"/>
</dbReference>
<keyword evidence="2" id="KW-1185">Reference proteome</keyword>
<organism evidence="1 2">
    <name type="scientific">Pseudomonas folii</name>
    <dbReference type="NCBI Taxonomy" id="2762593"/>
    <lineage>
        <taxon>Bacteria</taxon>
        <taxon>Pseudomonadati</taxon>
        <taxon>Pseudomonadota</taxon>
        <taxon>Gammaproteobacteria</taxon>
        <taxon>Pseudomonadales</taxon>
        <taxon>Pseudomonadaceae</taxon>
        <taxon>Pseudomonas</taxon>
    </lineage>
</organism>
<accession>A0ABR7B9D6</accession>
<protein>
    <submittedName>
        <fullName evidence="1">Uncharacterized protein</fullName>
    </submittedName>
</protein>
<evidence type="ECO:0000313" key="1">
    <source>
        <dbReference type="EMBL" id="MBC3953260.1"/>
    </source>
</evidence>
<dbReference type="EMBL" id="JACONW010000247">
    <property type="protein sequence ID" value="MBC3953260.1"/>
    <property type="molecule type" value="Genomic_DNA"/>
</dbReference>
<gene>
    <name evidence="1" type="ORF">H8S59_26115</name>
</gene>
<dbReference type="RefSeq" id="WP_095092616.1">
    <property type="nucleotide sequence ID" value="NZ_JACONW010000247.1"/>
</dbReference>
<comment type="caution">
    <text evidence="1">The sequence shown here is derived from an EMBL/GenBank/DDBJ whole genome shotgun (WGS) entry which is preliminary data.</text>
</comment>